<evidence type="ECO:0008006" key="3">
    <source>
        <dbReference type="Google" id="ProtNLM"/>
    </source>
</evidence>
<keyword evidence="2" id="KW-1185">Reference proteome</keyword>
<dbReference type="EMBL" id="CP124535">
    <property type="protein sequence ID" value="WGV15940.1"/>
    <property type="molecule type" value="Genomic_DNA"/>
</dbReference>
<dbReference type="Gene3D" id="2.150.10.10">
    <property type="entry name" value="Serralysin-like metalloprotease, C-terminal"/>
    <property type="match status" value="1"/>
</dbReference>
<evidence type="ECO:0000313" key="2">
    <source>
        <dbReference type="Proteomes" id="UP001230978"/>
    </source>
</evidence>
<dbReference type="SUPFAM" id="SSF51120">
    <property type="entry name" value="beta-Roll"/>
    <property type="match status" value="1"/>
</dbReference>
<protein>
    <recommendedName>
        <fullName evidence="3">Calcium-binding protein</fullName>
    </recommendedName>
</protein>
<dbReference type="PROSITE" id="PS00330">
    <property type="entry name" value="HEMOLYSIN_CALCIUM"/>
    <property type="match status" value="1"/>
</dbReference>
<proteinExistence type="predicted"/>
<reference evidence="1 2" key="1">
    <citation type="submission" date="2023-04" db="EMBL/GenBank/DDBJ databases">
        <title>YMD61, complete Genome.</title>
        <authorList>
            <person name="Zhang J."/>
        </authorList>
    </citation>
    <scope>NUCLEOTIDE SEQUENCE [LARGE SCALE GENOMIC DNA]</scope>
    <source>
        <strain evidence="1 2">YMD61</strain>
    </source>
</reference>
<evidence type="ECO:0000313" key="1">
    <source>
        <dbReference type="EMBL" id="WGV15940.1"/>
    </source>
</evidence>
<dbReference type="InterPro" id="IPR018511">
    <property type="entry name" value="Hemolysin-typ_Ca-bd_CS"/>
</dbReference>
<gene>
    <name evidence="1" type="ORF">QF092_17065</name>
</gene>
<dbReference type="RefSeq" id="WP_281465795.1">
    <property type="nucleotide sequence ID" value="NZ_CP124535.1"/>
</dbReference>
<accession>A0ABY8Q6J9</accession>
<organism evidence="1 2">
    <name type="scientific">Fuscovulum ytuae</name>
    <dbReference type="NCBI Taxonomy" id="3042299"/>
    <lineage>
        <taxon>Bacteria</taxon>
        <taxon>Pseudomonadati</taxon>
        <taxon>Pseudomonadota</taxon>
        <taxon>Alphaproteobacteria</taxon>
        <taxon>Rhodobacterales</taxon>
        <taxon>Paracoccaceae</taxon>
        <taxon>Fuscovulum</taxon>
    </lineage>
</organism>
<name>A0ABY8Q6J9_9RHOB</name>
<dbReference type="InterPro" id="IPR011049">
    <property type="entry name" value="Serralysin-like_metalloprot_C"/>
</dbReference>
<dbReference type="Proteomes" id="UP001230978">
    <property type="component" value="Chromosome"/>
</dbReference>
<sequence length="642" mass="70283">MPPLLPPEGLTDPTLALGLSGLADWGSARPFIDQMLTARPWFGAAEGDWETMKHADLVAGGYVDEDGWVTRLPPGIKVIRTIWAYGKSTARERAGTYILTYEGEGRVRLGGDARKIDGRPGRIVFSTEGGTFWLDLFDLDPRGIGRPIRNISIVQDKHQALHEAGVIFRPEWIDSIKDSRLIRFMDWAATNGSRVVPGEVPLIDARGLWRMKGRGAPVSLMVELANQIGADPWFCMPHMADDAYVRAFAEYVYTNLNPDIVAHVEYSNEVWNEAFSQGRWVREQAAATWGVPYGHEGGLAFIAREATRDALIWEDVYGTDATLRLNNVLATQALNTWATGLLLTPNAWIGAESETYLPAGAVFDSLAVTTYFGARIMASESTRSELVSRVKDDPIAARKWLIEQISNPANPDTPGSNRRNLEEQKALATTHGLALVAYEGGQHVHHSFAVPGLTDADIQAVTKFMIDFVRGPEMAKITEENWNIWKEIGDGPYMHFGDSGAGGRSGSFSLVDAPGISNPTADLLHQLNQSTPSWWGDPGGTRYQQGRRIDGNERDNALSGTIRGDVILAGAGDDLLNPGPGLDHLHGGDGTDTVILPDPAKSITFEFDGPRTIARGPSGRWHLFSVERIRFPDGTEIDTPTP</sequence>